<keyword evidence="7" id="KW-1133">Transmembrane helix</keyword>
<evidence type="ECO:0000256" key="2">
    <source>
        <dbReference type="ARBA" id="ARBA00010488"/>
    </source>
</evidence>
<dbReference type="Proteomes" id="UP001163104">
    <property type="component" value="Chromosome"/>
</dbReference>
<reference evidence="8" key="1">
    <citation type="submission" date="2022-10" db="EMBL/GenBank/DDBJ databases">
        <title>Mechanism of multi-heavy metal repair in Cytobacillus Firmus M7.</title>
        <authorList>
            <person name="Li X."/>
            <person name="Yu C."/>
        </authorList>
    </citation>
    <scope>NUCLEOTIDE SEQUENCE</scope>
    <source>
        <strain evidence="8">M7</strain>
    </source>
</reference>
<comment type="subcellular location">
    <subcellularLocation>
        <location evidence="1">Cell membrane</location>
        <topology evidence="1">Peripheral membrane protein</topology>
    </subcellularLocation>
</comment>
<dbReference type="PANTHER" id="PTHR37316">
    <property type="entry name" value="TEICHOIC ACID GLYCEROL-PHOSPHATE PRIMASE"/>
    <property type="match status" value="1"/>
</dbReference>
<sequence length="390" mass="45399">MARELAISIYLLIFSLIFKLSSIVSIKRKILFVVSFSENNINIYEEYQRQENSCRAIFLTTKKMYPLFKKYKSAGCTVLLFEPSSPIQYIKGIFHLATSKVIFVDNYYGFLSSIKFREGVTCIQLWHANGAIKKFGLMDPSIENRSEKAKERFIKVYNQFHKVVAGSDEMKTIFQNAFGVPEENFMLTGIPRTDIFFKTKEIEGIKAKLFKKYPSFRQKKIILYAPTFRDDNLDDYEIRINFDLMKDKLGEEYLLLLKLHPAIKNKVAITENQAVFVVDVSGYSNTNDLLFITDYLITDYSSIPFEFSLLEKPMVFFPYDLSKYVKKRGTWGDYEEIMPGPVVYSTNDIIHAIKSNNFNYAEIREFKEKWNKYSDGHASKRIADIVSTLI</sequence>
<evidence type="ECO:0000256" key="4">
    <source>
        <dbReference type="ARBA" id="ARBA00022679"/>
    </source>
</evidence>
<dbReference type="GO" id="GO:0019350">
    <property type="term" value="P:teichoic acid biosynthetic process"/>
    <property type="evidence" value="ECO:0007669"/>
    <property type="project" value="UniProtKB-KW"/>
</dbReference>
<dbReference type="InterPro" id="IPR051612">
    <property type="entry name" value="Teichoic_Acid_Biosynth"/>
</dbReference>
<keyword evidence="5" id="KW-0777">Teichoic acid biosynthesis</keyword>
<dbReference type="Gene3D" id="3.40.50.12580">
    <property type="match status" value="1"/>
</dbReference>
<evidence type="ECO:0000256" key="6">
    <source>
        <dbReference type="ARBA" id="ARBA00023136"/>
    </source>
</evidence>
<gene>
    <name evidence="8" type="ORF">OD459_16750</name>
</gene>
<dbReference type="GO" id="GO:0005886">
    <property type="term" value="C:plasma membrane"/>
    <property type="evidence" value="ECO:0007669"/>
    <property type="project" value="UniProtKB-SubCell"/>
</dbReference>
<evidence type="ECO:0000256" key="3">
    <source>
        <dbReference type="ARBA" id="ARBA00022475"/>
    </source>
</evidence>
<keyword evidence="4" id="KW-0808">Transferase</keyword>
<evidence type="ECO:0000313" key="9">
    <source>
        <dbReference type="Proteomes" id="UP001163104"/>
    </source>
</evidence>
<organism evidence="8 9">
    <name type="scientific">Cytobacillus firmus</name>
    <name type="common">Bacillus firmus</name>
    <dbReference type="NCBI Taxonomy" id="1399"/>
    <lineage>
        <taxon>Bacteria</taxon>
        <taxon>Bacillati</taxon>
        <taxon>Bacillota</taxon>
        <taxon>Bacilli</taxon>
        <taxon>Bacillales</taxon>
        <taxon>Bacillaceae</taxon>
        <taxon>Cytobacillus</taxon>
    </lineage>
</organism>
<comment type="similarity">
    <text evidence="2">Belongs to the CDP-glycerol glycerophosphotransferase family.</text>
</comment>
<feature type="transmembrane region" description="Helical" evidence="7">
    <location>
        <begin position="6"/>
        <end position="26"/>
    </location>
</feature>
<dbReference type="EMBL" id="CP107027">
    <property type="protein sequence ID" value="UYG93849.1"/>
    <property type="molecule type" value="Genomic_DNA"/>
</dbReference>
<dbReference type="Pfam" id="PF04464">
    <property type="entry name" value="Glyphos_transf"/>
    <property type="match status" value="1"/>
</dbReference>
<protein>
    <submittedName>
        <fullName evidence="8">CDP-glycerol glycerophosphotransferase family protein</fullName>
    </submittedName>
</protein>
<dbReference type="AlphaFoldDB" id="A0AA46SHY2"/>
<dbReference type="Gene3D" id="3.40.50.11820">
    <property type="match status" value="1"/>
</dbReference>
<evidence type="ECO:0000256" key="5">
    <source>
        <dbReference type="ARBA" id="ARBA00022944"/>
    </source>
</evidence>
<keyword evidence="6 7" id="KW-0472">Membrane</keyword>
<dbReference type="GO" id="GO:0047355">
    <property type="term" value="F:CDP-glycerol glycerophosphotransferase activity"/>
    <property type="evidence" value="ECO:0007669"/>
    <property type="project" value="InterPro"/>
</dbReference>
<dbReference type="InterPro" id="IPR007554">
    <property type="entry name" value="Glycerophosphate_synth"/>
</dbReference>
<name>A0AA46SHY2_CYTFI</name>
<dbReference type="InterPro" id="IPR043148">
    <property type="entry name" value="TagF_C"/>
</dbReference>
<evidence type="ECO:0000256" key="7">
    <source>
        <dbReference type="SAM" id="Phobius"/>
    </source>
</evidence>
<dbReference type="SUPFAM" id="SSF53756">
    <property type="entry name" value="UDP-Glycosyltransferase/glycogen phosphorylase"/>
    <property type="match status" value="1"/>
</dbReference>
<keyword evidence="3" id="KW-1003">Cell membrane</keyword>
<dbReference type="RefSeq" id="WP_263599325.1">
    <property type="nucleotide sequence ID" value="NZ_CP107027.1"/>
</dbReference>
<dbReference type="InterPro" id="IPR043149">
    <property type="entry name" value="TagF_N"/>
</dbReference>
<evidence type="ECO:0000256" key="1">
    <source>
        <dbReference type="ARBA" id="ARBA00004202"/>
    </source>
</evidence>
<proteinExistence type="inferred from homology"/>
<evidence type="ECO:0000313" key="8">
    <source>
        <dbReference type="EMBL" id="UYG93849.1"/>
    </source>
</evidence>
<keyword evidence="7" id="KW-0812">Transmembrane</keyword>
<dbReference type="PANTHER" id="PTHR37316:SF1">
    <property type="entry name" value="TEICHOIC ACID GLYCEROL-PHOSPHATE PRIMASE"/>
    <property type="match status" value="1"/>
</dbReference>
<accession>A0AA46SHY2</accession>